<reference evidence="7 11" key="1">
    <citation type="submission" date="2016-10" db="EMBL/GenBank/DDBJ databases">
        <authorList>
            <person name="de Groot N.N."/>
        </authorList>
    </citation>
    <scope>NUCLEOTIDE SEQUENCE [LARGE SCALE GENOMIC DNA]</scope>
    <source>
        <strain evidence="7 11">WG7</strain>
    </source>
</reference>
<dbReference type="STRING" id="54121.SAMN04515653_13915"/>
<name>A0A1G6K9A8_9FIRM</name>
<protein>
    <submittedName>
        <fullName evidence="5">Transposase IS116/IS110/IS902 family protein</fullName>
    </submittedName>
</protein>
<feature type="coiled-coil region" evidence="1">
    <location>
        <begin position="256"/>
        <end position="290"/>
    </location>
</feature>
<dbReference type="Proteomes" id="UP000247389">
    <property type="component" value="Unassembled WGS sequence"/>
</dbReference>
<proteinExistence type="predicted"/>
<keyword evidence="12" id="KW-1185">Reference proteome</keyword>
<dbReference type="InterPro" id="IPR002525">
    <property type="entry name" value="Transp_IS110-like_N"/>
</dbReference>
<evidence type="ECO:0000313" key="11">
    <source>
        <dbReference type="Proteomes" id="UP000198945"/>
    </source>
</evidence>
<dbReference type="Proteomes" id="UP000199519">
    <property type="component" value="Unassembled WGS sequence"/>
</dbReference>
<sequence length="429" mass="49636">MNYTQNKKIMQVKVSTLVVGVDIAKNKHAARAFNFRGIEYDKAIFFENNEAGFKKLLHWVKKVSEKENKDNVIVGMEPTGHYWLPLEEYLRRKTDFLRVVVNPAHVKKSKSLDDNSPTKTDRKDAKVIAKLVIDGRYSIPHMPEKEYADLRAAMTHRERLVKDIVNLSNKIQQLIDKYFPEYQTVFKKWSGKASVAILKELFLPELILEKTAEEIVEIFKKGANRAVGIKRARKLKKAALNSIGIKEGGEFTQYELRNLLEQYELLNNQKELLEEKVEKLFNSMEEAKYMESVKGVGIITVAGFIAEVGNINDYDHPRQIQKLAGLNLKEHSSGKHLGQTRITKRGRPRLRALLYRVMLPILAKNEEFKQLHEYYTTRRKNPLKPKQSMIALACKLIRIFFALGQKHVNYDGQKLMNDIERNLDLQEVA</sequence>
<dbReference type="EMBL" id="FOHG01000033">
    <property type="protein sequence ID" value="SET16800.1"/>
    <property type="molecule type" value="Genomic_DNA"/>
</dbReference>
<reference evidence="9 14" key="4">
    <citation type="submission" date="2019-03" db="EMBL/GenBank/DDBJ databases">
        <title>Deep subsurface shale carbon reservoir microbial communities from Ohio and West Virginia, USA.</title>
        <authorList>
            <person name="Wrighton K."/>
        </authorList>
    </citation>
    <scope>NUCLEOTIDE SEQUENCE [LARGE SCALE GENOMIC DNA]</scope>
    <source>
        <strain evidence="9 14">UTICA-S4D12</strain>
    </source>
</reference>
<dbReference type="EMBL" id="FNEH01000038">
    <property type="protein sequence ID" value="SDJ25964.1"/>
    <property type="molecule type" value="Genomic_DNA"/>
</dbReference>
<evidence type="ECO:0000259" key="2">
    <source>
        <dbReference type="Pfam" id="PF01548"/>
    </source>
</evidence>
<dbReference type="Proteomes" id="UP000295758">
    <property type="component" value="Unassembled WGS sequence"/>
</dbReference>
<accession>A0A1G6K9A8</accession>
<dbReference type="RefSeq" id="WP_073158313.1">
    <property type="nucleotide sequence ID" value="NZ_FMYT01000004.1"/>
</dbReference>
<dbReference type="PANTHER" id="PTHR33055">
    <property type="entry name" value="TRANSPOSASE FOR INSERTION SEQUENCE ELEMENT IS1111A"/>
    <property type="match status" value="1"/>
</dbReference>
<dbReference type="EMBL" id="QICM01000025">
    <property type="protein sequence ID" value="PXV63257.1"/>
    <property type="molecule type" value="Genomic_DNA"/>
</dbReference>
<dbReference type="GO" id="GO:0003677">
    <property type="term" value="F:DNA binding"/>
    <property type="evidence" value="ECO:0007669"/>
    <property type="project" value="InterPro"/>
</dbReference>
<feature type="domain" description="Transposase IS116/IS110/IS902 C-terminal" evidence="3">
    <location>
        <begin position="288"/>
        <end position="372"/>
    </location>
</feature>
<gene>
    <name evidence="9" type="ORF">BY453_1355</name>
    <name evidence="4" type="ORF">C8C78_12537</name>
    <name evidence="5" type="ORF">SAMN04488597_10414</name>
    <name evidence="6" type="ORF">SAMN04488598_13519</name>
    <name evidence="8" type="ORF">SAMN04515652_13319</name>
    <name evidence="7" type="ORF">SAMN04515654_13815</name>
</gene>
<reference evidence="10 12" key="2">
    <citation type="submission" date="2016-10" db="EMBL/GenBank/DDBJ databases">
        <authorList>
            <person name="Varghese N."/>
            <person name="Submissions S."/>
        </authorList>
    </citation>
    <scope>NUCLEOTIDE SEQUENCE [LARGE SCALE GENOMIC DNA]</scope>
    <source>
        <strain evidence="5 15">WG10</strain>
        <strain evidence="6 12">WG2</strain>
        <strain evidence="8 10">WG5</strain>
    </source>
</reference>
<dbReference type="Proteomes" id="UP000198945">
    <property type="component" value="Unassembled WGS sequence"/>
</dbReference>
<evidence type="ECO:0000313" key="5">
    <source>
        <dbReference type="EMBL" id="SDC26896.1"/>
    </source>
</evidence>
<feature type="domain" description="Transposase IS110-like N-terminal" evidence="2">
    <location>
        <begin position="19"/>
        <end position="180"/>
    </location>
</feature>
<dbReference type="AlphaFoldDB" id="A0A1G6K9A8"/>
<reference evidence="4 13" key="3">
    <citation type="submission" date="2018-04" db="EMBL/GenBank/DDBJ databases">
        <title>Subsurface microbial communities from deep shales in Ohio and West Virginia, USA.</title>
        <authorList>
            <person name="Wrighton K."/>
        </authorList>
    </citation>
    <scope>NUCLEOTIDE SEQUENCE [LARGE SCALE GENOMIC DNA]</scope>
    <source>
        <strain evidence="4 13">MSL28</strain>
    </source>
</reference>
<dbReference type="EMBL" id="SOAA01000035">
    <property type="protein sequence ID" value="TDS26382.1"/>
    <property type="molecule type" value="Genomic_DNA"/>
</dbReference>
<evidence type="ECO:0000259" key="3">
    <source>
        <dbReference type="Pfam" id="PF02371"/>
    </source>
</evidence>
<evidence type="ECO:0000313" key="4">
    <source>
        <dbReference type="EMBL" id="PXV63257.1"/>
    </source>
</evidence>
<evidence type="ECO:0000313" key="10">
    <source>
        <dbReference type="Proteomes" id="UP000198612"/>
    </source>
</evidence>
<evidence type="ECO:0000313" key="12">
    <source>
        <dbReference type="Proteomes" id="UP000199519"/>
    </source>
</evidence>
<dbReference type="Pfam" id="PF01548">
    <property type="entry name" value="DEDD_Tnp_IS110"/>
    <property type="match status" value="1"/>
</dbReference>
<dbReference type="GO" id="GO:0004803">
    <property type="term" value="F:transposase activity"/>
    <property type="evidence" value="ECO:0007669"/>
    <property type="project" value="InterPro"/>
</dbReference>
<evidence type="ECO:0000313" key="14">
    <source>
        <dbReference type="Proteomes" id="UP000295758"/>
    </source>
</evidence>
<dbReference type="InterPro" id="IPR003346">
    <property type="entry name" value="Transposase_20"/>
</dbReference>
<evidence type="ECO:0000313" key="7">
    <source>
        <dbReference type="EMBL" id="SDJ25964.1"/>
    </source>
</evidence>
<dbReference type="Pfam" id="PF02371">
    <property type="entry name" value="Transposase_20"/>
    <property type="match status" value="1"/>
</dbReference>
<evidence type="ECO:0000313" key="8">
    <source>
        <dbReference type="EMBL" id="SET16800.1"/>
    </source>
</evidence>
<dbReference type="EMBL" id="FNBJ01000035">
    <property type="protein sequence ID" value="SDF97382.1"/>
    <property type="molecule type" value="Genomic_DNA"/>
</dbReference>
<evidence type="ECO:0000313" key="9">
    <source>
        <dbReference type="EMBL" id="TDS26382.1"/>
    </source>
</evidence>
<dbReference type="GO" id="GO:0006313">
    <property type="term" value="P:DNA transposition"/>
    <property type="evidence" value="ECO:0007669"/>
    <property type="project" value="InterPro"/>
</dbReference>
<dbReference type="Proteomes" id="UP000198612">
    <property type="component" value="Unassembled WGS sequence"/>
</dbReference>
<organism evidence="5 15">
    <name type="scientific">Halanaerobium congolense</name>
    <dbReference type="NCBI Taxonomy" id="54121"/>
    <lineage>
        <taxon>Bacteria</taxon>
        <taxon>Bacillati</taxon>
        <taxon>Bacillota</taxon>
        <taxon>Clostridia</taxon>
        <taxon>Halanaerobiales</taxon>
        <taxon>Halanaerobiaceae</taxon>
        <taxon>Halanaerobium</taxon>
    </lineage>
</organism>
<evidence type="ECO:0000256" key="1">
    <source>
        <dbReference type="SAM" id="Coils"/>
    </source>
</evidence>
<evidence type="ECO:0000313" key="15">
    <source>
        <dbReference type="Proteomes" id="UP000324896"/>
    </source>
</evidence>
<evidence type="ECO:0000313" key="6">
    <source>
        <dbReference type="EMBL" id="SDF97382.1"/>
    </source>
</evidence>
<keyword evidence="1" id="KW-0175">Coiled coil</keyword>
<dbReference type="EMBL" id="FMYT01000004">
    <property type="protein sequence ID" value="SDC26896.1"/>
    <property type="molecule type" value="Genomic_DNA"/>
</dbReference>
<dbReference type="NCBIfam" id="NF033542">
    <property type="entry name" value="transpos_IS110"/>
    <property type="match status" value="1"/>
</dbReference>
<dbReference type="PANTHER" id="PTHR33055:SF13">
    <property type="entry name" value="TRANSPOSASE"/>
    <property type="match status" value="1"/>
</dbReference>
<dbReference type="InterPro" id="IPR047650">
    <property type="entry name" value="Transpos_IS110"/>
</dbReference>
<evidence type="ECO:0000313" key="13">
    <source>
        <dbReference type="Proteomes" id="UP000247389"/>
    </source>
</evidence>
<dbReference type="Proteomes" id="UP000324896">
    <property type="component" value="Unassembled WGS sequence"/>
</dbReference>
<dbReference type="OrthoDB" id="9811278at2"/>